<feature type="active site" description="Cysteine persulfide intermediate" evidence="15">
    <location>
        <position position="273"/>
    </location>
</feature>
<dbReference type="GO" id="GO:0020037">
    <property type="term" value="F:heme binding"/>
    <property type="evidence" value="ECO:0007669"/>
    <property type="project" value="InterPro"/>
</dbReference>
<organism evidence="21 23">
    <name type="scientific">Halarcobacter bivalviorum</name>
    <dbReference type="NCBI Taxonomy" id="663364"/>
    <lineage>
        <taxon>Bacteria</taxon>
        <taxon>Pseudomonadati</taxon>
        <taxon>Campylobacterota</taxon>
        <taxon>Epsilonproteobacteria</taxon>
        <taxon>Campylobacterales</taxon>
        <taxon>Arcobacteraceae</taxon>
        <taxon>Halarcobacter</taxon>
    </lineage>
</organism>
<dbReference type="GO" id="GO:0009055">
    <property type="term" value="F:electron transfer activity"/>
    <property type="evidence" value="ECO:0007669"/>
    <property type="project" value="InterPro"/>
</dbReference>
<comment type="cofactor">
    <cofactor evidence="16">
        <name>heme</name>
        <dbReference type="ChEBI" id="CHEBI:30413"/>
    </cofactor>
    <text evidence="16">Binds 2 heme groups per subunit.</text>
</comment>
<feature type="binding site" description="covalent" evidence="16">
    <location>
        <position position="222"/>
    </location>
    <ligand>
        <name>heme c</name>
        <dbReference type="ChEBI" id="CHEBI:61717"/>
        <label>2</label>
    </ligand>
</feature>
<dbReference type="GO" id="GO:0070069">
    <property type="term" value="C:cytochrome complex"/>
    <property type="evidence" value="ECO:0007669"/>
    <property type="project" value="InterPro"/>
</dbReference>
<keyword evidence="9" id="KW-0574">Periplasm</keyword>
<evidence type="ECO:0000256" key="11">
    <source>
        <dbReference type="ARBA" id="ARBA00023004"/>
    </source>
</evidence>
<evidence type="ECO:0000256" key="13">
    <source>
        <dbReference type="ARBA" id="ARBA00048077"/>
    </source>
</evidence>
<evidence type="ECO:0000256" key="2">
    <source>
        <dbReference type="ARBA" id="ARBA00012408"/>
    </source>
</evidence>
<dbReference type="Pfam" id="PF21342">
    <property type="entry name" value="SoxA-TsdA_cyt-c"/>
    <property type="match status" value="1"/>
</dbReference>
<evidence type="ECO:0000259" key="19">
    <source>
        <dbReference type="Pfam" id="PF21342"/>
    </source>
</evidence>
<reference evidence="20 22" key="2">
    <citation type="submission" date="2018-07" db="EMBL/GenBank/DDBJ databases">
        <title>Complete genome of the Arcobacter bivalviorum type strain LMG 26154.</title>
        <authorList>
            <person name="Miller W.G."/>
            <person name="Yee E."/>
            <person name="Bono J.L."/>
        </authorList>
    </citation>
    <scope>NUCLEOTIDE SEQUENCE [LARGE SCALE GENOMIC DNA]</scope>
    <source>
        <strain evidence="20 22">LMG 26154</strain>
    </source>
</reference>
<dbReference type="InterPro" id="IPR036909">
    <property type="entry name" value="Cyt_c-like_dom_sf"/>
</dbReference>
<accession>A0AAX2AB55</accession>
<evidence type="ECO:0000256" key="16">
    <source>
        <dbReference type="PIRSR" id="PIRSR038455-2"/>
    </source>
</evidence>
<keyword evidence="23" id="KW-1185">Reference proteome</keyword>
<comment type="catalytic activity">
    <reaction evidence="13">
        <text>L-cysteinyl-[SoxY protein] + thiosulfate + 2 Fe(III)-[cytochrome c] = S-sulfosulfanyl-L-cysteinyl-[SoxY protein] + 2 Fe(II)-[cytochrome c] + 2 H(+)</text>
        <dbReference type="Rhea" id="RHEA:56720"/>
        <dbReference type="Rhea" id="RHEA-COMP:10350"/>
        <dbReference type="Rhea" id="RHEA-COMP:14328"/>
        <dbReference type="Rhea" id="RHEA-COMP:14399"/>
        <dbReference type="Rhea" id="RHEA-COMP:14691"/>
        <dbReference type="ChEBI" id="CHEBI:15378"/>
        <dbReference type="ChEBI" id="CHEBI:29033"/>
        <dbReference type="ChEBI" id="CHEBI:29034"/>
        <dbReference type="ChEBI" id="CHEBI:29950"/>
        <dbReference type="ChEBI" id="CHEBI:33542"/>
        <dbReference type="ChEBI" id="CHEBI:139321"/>
        <dbReference type="EC" id="2.8.5.2"/>
    </reaction>
</comment>
<dbReference type="SUPFAM" id="SSF46626">
    <property type="entry name" value="Cytochrome c"/>
    <property type="match status" value="2"/>
</dbReference>
<evidence type="ECO:0000256" key="18">
    <source>
        <dbReference type="SAM" id="SignalP"/>
    </source>
</evidence>
<evidence type="ECO:0000256" key="7">
    <source>
        <dbReference type="ARBA" id="ARBA00022723"/>
    </source>
</evidence>
<feature type="domain" description="Cytochrome c" evidence="19">
    <location>
        <begin position="105"/>
        <end position="182"/>
    </location>
</feature>
<keyword evidence="4" id="KW-0813">Transport</keyword>
<feature type="binding site" description="covalent" evidence="16">
    <location>
        <position position="123"/>
    </location>
    <ligand>
        <name>heme c</name>
        <dbReference type="ChEBI" id="CHEBI:61717"/>
        <label>1</label>
    </ligand>
</feature>
<dbReference type="GO" id="GO:0016669">
    <property type="term" value="F:oxidoreductase activity, acting on a sulfur group of donors, cytochrome as acceptor"/>
    <property type="evidence" value="ECO:0007669"/>
    <property type="project" value="InterPro"/>
</dbReference>
<feature type="binding site" description="axial binding residue" evidence="17">
    <location>
        <position position="223"/>
    </location>
    <ligand>
        <name>heme c</name>
        <dbReference type="ChEBI" id="CHEBI:61717"/>
        <label>2</label>
    </ligand>
    <ligandPart>
        <name>Fe</name>
        <dbReference type="ChEBI" id="CHEBI:18248"/>
    </ligandPart>
</feature>
<evidence type="ECO:0000256" key="8">
    <source>
        <dbReference type="ARBA" id="ARBA00022729"/>
    </source>
</evidence>
<keyword evidence="7 17" id="KW-0479">Metal-binding</keyword>
<dbReference type="EMBL" id="PDKM01000002">
    <property type="protein sequence ID" value="RXK10696.1"/>
    <property type="molecule type" value="Genomic_DNA"/>
</dbReference>
<evidence type="ECO:0000256" key="5">
    <source>
        <dbReference type="ARBA" id="ARBA00022617"/>
    </source>
</evidence>
<evidence type="ECO:0000256" key="4">
    <source>
        <dbReference type="ARBA" id="ARBA00022448"/>
    </source>
</evidence>
<proteinExistence type="inferred from homology"/>
<dbReference type="Proteomes" id="UP000289193">
    <property type="component" value="Unassembled WGS sequence"/>
</dbReference>
<comment type="subcellular location">
    <subcellularLocation>
        <location evidence="1">Periplasm</location>
    </subcellularLocation>
</comment>
<evidence type="ECO:0000313" key="20">
    <source>
        <dbReference type="EMBL" id="AXH12376.1"/>
    </source>
</evidence>
<dbReference type="GO" id="GO:0019417">
    <property type="term" value="P:sulfur oxidation"/>
    <property type="evidence" value="ECO:0007669"/>
    <property type="project" value="InterPro"/>
</dbReference>
<dbReference type="EC" id="2.8.5.2" evidence="2"/>
<evidence type="ECO:0000313" key="23">
    <source>
        <dbReference type="Proteomes" id="UP000289193"/>
    </source>
</evidence>
<feature type="binding site" description="axial binding residue" evidence="17">
    <location>
        <position position="154"/>
    </location>
    <ligand>
        <name>heme c</name>
        <dbReference type="ChEBI" id="CHEBI:61717"/>
        <label>1</label>
    </ligand>
    <ligandPart>
        <name>Fe</name>
        <dbReference type="ChEBI" id="CHEBI:18248"/>
    </ligandPart>
</feature>
<keyword evidence="10" id="KW-0249">Electron transport</keyword>
<evidence type="ECO:0000256" key="12">
    <source>
        <dbReference type="ARBA" id="ARBA00025746"/>
    </source>
</evidence>
<evidence type="ECO:0000256" key="14">
    <source>
        <dbReference type="ARBA" id="ARBA00048423"/>
    </source>
</evidence>
<dbReference type="InterPro" id="IPR025710">
    <property type="entry name" value="SoxA"/>
</dbReference>
<feature type="chain" id="PRO_5044718519" description="L-cysteine S-thiosulfotransferase subunit SoxA" evidence="18">
    <location>
        <begin position="22"/>
        <end position="312"/>
    </location>
</feature>
<dbReference type="EMBL" id="CP031217">
    <property type="protein sequence ID" value="AXH12376.1"/>
    <property type="molecule type" value="Genomic_DNA"/>
</dbReference>
<dbReference type="NCBIfam" id="TIGR04484">
    <property type="entry name" value="thiosulf_SoxA"/>
    <property type="match status" value="1"/>
</dbReference>
<dbReference type="GO" id="GO:0046872">
    <property type="term" value="F:metal ion binding"/>
    <property type="evidence" value="ECO:0007669"/>
    <property type="project" value="UniProtKB-KW"/>
</dbReference>
<dbReference type="Gene3D" id="1.10.760.10">
    <property type="entry name" value="Cytochrome c-like domain"/>
    <property type="match status" value="2"/>
</dbReference>
<evidence type="ECO:0000256" key="9">
    <source>
        <dbReference type="ARBA" id="ARBA00022764"/>
    </source>
</evidence>
<comment type="similarity">
    <text evidence="12">Belongs to the SoxA family.</text>
</comment>
<dbReference type="Proteomes" id="UP000253850">
    <property type="component" value="Chromosome"/>
</dbReference>
<evidence type="ECO:0000256" key="3">
    <source>
        <dbReference type="ARBA" id="ARBA00019364"/>
    </source>
</evidence>
<feature type="binding site" description="axial binding residue" evidence="17">
    <location>
        <position position="273"/>
    </location>
    <ligand>
        <name>heme c</name>
        <dbReference type="ChEBI" id="CHEBI:61717"/>
        <label>2</label>
    </ligand>
    <ligandPart>
        <name>Fe</name>
        <dbReference type="ChEBI" id="CHEBI:18248"/>
    </ligandPart>
</feature>
<dbReference type="GO" id="GO:0042597">
    <property type="term" value="C:periplasmic space"/>
    <property type="evidence" value="ECO:0007669"/>
    <property type="project" value="UniProtKB-SubCell"/>
</dbReference>
<keyword evidence="6" id="KW-0808">Transferase</keyword>
<evidence type="ECO:0000256" key="15">
    <source>
        <dbReference type="PIRSR" id="PIRSR038455-1"/>
    </source>
</evidence>
<sequence>MLLKIAKTTALAALTLCTLNAAEYNAQAEKDRLALIDYFEAKFENPEKNRATFFPYSTDEELKENIISGLKFEDFSIGNYAFSKNGKVSYEEINEFPPYEEFLENGEKLYNTKFANGNSLATCFPDPVEAGAKYPYFDEKRKEVISLTVAINECRTSNGEKAWNTSKGEMAHVQAYFASSAKEEEKTVDVKIESAEAAAAYERGKEYYYTQRGYLKLNCAECHVQGAALRVRNESLSQLLGQTTHFPVYRLKWGAASAKNDGLGTLERRMGGCVKDQGQVPPKAESQEMRELLFFMAYMSNGLKIDGPDIRK</sequence>
<keyword evidence="5 16" id="KW-0349">Heme</keyword>
<dbReference type="PIRSF" id="PIRSF038455">
    <property type="entry name" value="SoxA"/>
    <property type="match status" value="1"/>
</dbReference>
<keyword evidence="11 17" id="KW-0408">Iron</keyword>
<feature type="binding site" description="covalent" evidence="16">
    <location>
        <position position="219"/>
    </location>
    <ligand>
        <name>heme c</name>
        <dbReference type="ChEBI" id="CHEBI:61717"/>
        <label>2</label>
    </ligand>
</feature>
<name>A0AAX2AB55_9BACT</name>
<dbReference type="KEGG" id="hbv:ABIV_1380"/>
<evidence type="ECO:0000256" key="6">
    <source>
        <dbReference type="ARBA" id="ARBA00022679"/>
    </source>
</evidence>
<evidence type="ECO:0000313" key="22">
    <source>
        <dbReference type="Proteomes" id="UP000253850"/>
    </source>
</evidence>
<gene>
    <name evidence="21" type="primary">soxA</name>
    <name evidence="20" type="ORF">ABIV_1380</name>
    <name evidence="21" type="ORF">CRV05_05295</name>
</gene>
<dbReference type="GO" id="GO:0016740">
    <property type="term" value="F:transferase activity"/>
    <property type="evidence" value="ECO:0007669"/>
    <property type="project" value="UniProtKB-KW"/>
</dbReference>
<dbReference type="InterPro" id="IPR009056">
    <property type="entry name" value="Cyt_c-like_dom"/>
</dbReference>
<feature type="signal peptide" evidence="18">
    <location>
        <begin position="1"/>
        <end position="21"/>
    </location>
</feature>
<feature type="binding site" evidence="16">
    <location>
        <position position="269"/>
    </location>
    <ligand>
        <name>substrate</name>
    </ligand>
</feature>
<evidence type="ECO:0000313" key="21">
    <source>
        <dbReference type="EMBL" id="RXK10696.1"/>
    </source>
</evidence>
<dbReference type="RefSeq" id="WP_114839206.1">
    <property type="nucleotide sequence ID" value="NZ_CP031217.1"/>
</dbReference>
<comment type="catalytic activity">
    <reaction evidence="14">
        <text>S-sulfanyl-L-cysteinyl-[SoxY protein] + thiosulfate + 2 Fe(III)-[cytochrome c] = S-(2-sulfodisulfanyl)-L-cysteinyl-[SoxY protein] + 2 Fe(II)-[cytochrome c] + 2 H(+)</text>
        <dbReference type="Rhea" id="RHEA:51224"/>
        <dbReference type="Rhea" id="RHEA-COMP:10350"/>
        <dbReference type="Rhea" id="RHEA-COMP:14399"/>
        <dbReference type="Rhea" id="RHEA-COMP:14689"/>
        <dbReference type="Rhea" id="RHEA-COMP:14690"/>
        <dbReference type="ChEBI" id="CHEBI:15378"/>
        <dbReference type="ChEBI" id="CHEBI:29033"/>
        <dbReference type="ChEBI" id="CHEBI:29034"/>
        <dbReference type="ChEBI" id="CHEBI:33542"/>
        <dbReference type="ChEBI" id="CHEBI:61963"/>
        <dbReference type="ChEBI" id="CHEBI:140664"/>
        <dbReference type="EC" id="2.8.5.2"/>
    </reaction>
</comment>
<dbReference type="AlphaFoldDB" id="A0AAX2AB55"/>
<evidence type="ECO:0000256" key="10">
    <source>
        <dbReference type="ARBA" id="ARBA00022982"/>
    </source>
</evidence>
<protein>
    <recommendedName>
        <fullName evidence="3">L-cysteine S-thiosulfotransferase subunit SoxA</fullName>
        <ecNumber evidence="2">2.8.5.2</ecNumber>
    </recommendedName>
</protein>
<evidence type="ECO:0000256" key="17">
    <source>
        <dbReference type="PIRSR" id="PIRSR038455-3"/>
    </source>
</evidence>
<keyword evidence="8 18" id="KW-0732">Signal</keyword>
<evidence type="ECO:0000256" key="1">
    <source>
        <dbReference type="ARBA" id="ARBA00004418"/>
    </source>
</evidence>
<reference evidence="21 23" key="1">
    <citation type="submission" date="2017-10" db="EMBL/GenBank/DDBJ databases">
        <title>Genomics of the genus Arcobacter.</title>
        <authorList>
            <person name="Perez-Cataluna A."/>
            <person name="Figueras M.J."/>
        </authorList>
    </citation>
    <scope>NUCLEOTIDE SEQUENCE [LARGE SCALE GENOMIC DNA]</scope>
    <source>
        <strain evidence="21 23">CECT 7835</strain>
    </source>
</reference>